<evidence type="ECO:0000256" key="1">
    <source>
        <dbReference type="SAM" id="MobiDB-lite"/>
    </source>
</evidence>
<name>A0ABN1F5Z1_9PROT</name>
<evidence type="ECO:0000313" key="3">
    <source>
        <dbReference type="Proteomes" id="UP001501588"/>
    </source>
</evidence>
<evidence type="ECO:0000313" key="2">
    <source>
        <dbReference type="EMBL" id="GAA0583231.1"/>
    </source>
</evidence>
<dbReference type="EMBL" id="BAAAFZ010000027">
    <property type="protein sequence ID" value="GAA0583231.1"/>
    <property type="molecule type" value="Genomic_DNA"/>
</dbReference>
<organism evidence="2 3">
    <name type="scientific">Craurococcus roseus</name>
    <dbReference type="NCBI Taxonomy" id="77585"/>
    <lineage>
        <taxon>Bacteria</taxon>
        <taxon>Pseudomonadati</taxon>
        <taxon>Pseudomonadota</taxon>
        <taxon>Alphaproteobacteria</taxon>
        <taxon>Acetobacterales</taxon>
        <taxon>Acetobacteraceae</taxon>
        <taxon>Craurococcus</taxon>
    </lineage>
</organism>
<feature type="region of interest" description="Disordered" evidence="1">
    <location>
        <begin position="1"/>
        <end position="53"/>
    </location>
</feature>
<keyword evidence="3" id="KW-1185">Reference proteome</keyword>
<sequence length="53" mass="5261">MRTEREADAAARAKEAGAAGGSVPASGDSPKPHGDKMERAVREAAGTPAKGKG</sequence>
<feature type="compositionally biased region" description="Basic and acidic residues" evidence="1">
    <location>
        <begin position="30"/>
        <end position="42"/>
    </location>
</feature>
<protein>
    <submittedName>
        <fullName evidence="2">Uncharacterized protein</fullName>
    </submittedName>
</protein>
<reference evidence="2 3" key="1">
    <citation type="journal article" date="2019" name="Int. J. Syst. Evol. Microbiol.">
        <title>The Global Catalogue of Microorganisms (GCM) 10K type strain sequencing project: providing services to taxonomists for standard genome sequencing and annotation.</title>
        <authorList>
            <consortium name="The Broad Institute Genomics Platform"/>
            <consortium name="The Broad Institute Genome Sequencing Center for Infectious Disease"/>
            <person name="Wu L."/>
            <person name="Ma J."/>
        </authorList>
    </citation>
    <scope>NUCLEOTIDE SEQUENCE [LARGE SCALE GENOMIC DNA]</scope>
    <source>
        <strain evidence="2 3">JCM 9933</strain>
    </source>
</reference>
<feature type="compositionally biased region" description="Basic and acidic residues" evidence="1">
    <location>
        <begin position="1"/>
        <end position="15"/>
    </location>
</feature>
<gene>
    <name evidence="2" type="ORF">GCM10009416_22060</name>
</gene>
<dbReference type="Proteomes" id="UP001501588">
    <property type="component" value="Unassembled WGS sequence"/>
</dbReference>
<proteinExistence type="predicted"/>
<accession>A0ABN1F5Z1</accession>
<comment type="caution">
    <text evidence="2">The sequence shown here is derived from an EMBL/GenBank/DDBJ whole genome shotgun (WGS) entry which is preliminary data.</text>
</comment>